<dbReference type="PANTHER" id="PTHR30600">
    <property type="entry name" value="CYTOCHROME C PEROXIDASE-RELATED"/>
    <property type="match status" value="1"/>
</dbReference>
<proteinExistence type="predicted"/>
<dbReference type="HOGENOM" id="CLU_027793_0_0_3"/>
<dbReference type="InterPro" id="IPR009056">
    <property type="entry name" value="Cyt_c-like_dom"/>
</dbReference>
<evidence type="ECO:0000313" key="9">
    <source>
        <dbReference type="EMBL" id="ACK68623.1"/>
    </source>
</evidence>
<keyword evidence="10" id="KW-1185">Reference proteome</keyword>
<dbReference type="GO" id="GO:0046872">
    <property type="term" value="F:metal ion binding"/>
    <property type="evidence" value="ECO:0007669"/>
    <property type="project" value="UniProtKB-KW"/>
</dbReference>
<evidence type="ECO:0000256" key="3">
    <source>
        <dbReference type="ARBA" id="ARBA00022729"/>
    </source>
</evidence>
<protein>
    <recommendedName>
        <fullName evidence="8">Cytochrome c domain-containing protein</fullName>
    </recommendedName>
</protein>
<dbReference type="GO" id="GO:0004130">
    <property type="term" value="F:cytochrome-c peroxidase activity"/>
    <property type="evidence" value="ECO:0007669"/>
    <property type="project" value="TreeGrafter"/>
</dbReference>
<dbReference type="InterPro" id="IPR036909">
    <property type="entry name" value="Cyt_c-like_dom_sf"/>
</dbReference>
<keyword evidence="7" id="KW-1133">Transmembrane helix</keyword>
<keyword evidence="2 6" id="KW-0479">Metal-binding</keyword>
<dbReference type="KEGG" id="cyc:PCC7424_0153"/>
<evidence type="ECO:0000256" key="1">
    <source>
        <dbReference type="ARBA" id="ARBA00022617"/>
    </source>
</evidence>
<keyword evidence="4" id="KW-0560">Oxidoreductase</keyword>
<evidence type="ECO:0000256" key="7">
    <source>
        <dbReference type="SAM" id="Phobius"/>
    </source>
</evidence>
<keyword evidence="5 6" id="KW-0408">Iron</keyword>
<dbReference type="OrthoDB" id="9772811at2"/>
<gene>
    <name evidence="9" type="ordered locus">PCC7424_0153</name>
</gene>
<sequence>MRWYQRAFLFCLLMIMSLIGFVLSHLIRTEPSVAIQDLLAAAPTQKIGSYDYFGTQLNPAQAVKLVRERELNPGDSTSFQRLGMVRITPQLIKQGENIFFDRKIGDTFGFQGIFGFGQGLSLFAPEINQAILALGGQPTSNLTITLLKDINLGGITLPAGSKIPTGLNVEKNGKFPIGLKPNGDITCAVCHVDLSKKGEVLNGVPNGDLAISLFVALASNSAAGFARLNEINFQDPELYKLGTGKTIIDSQGKPVKLPDPETLERLFDAAFLAVPFGNFESSIDFISNTTQIPTVFTFGTRPYLADGQFAIGPFGGLSAINNGVHSEINLLNNRELIEAATGIDQEFYLGILLQNAADERLRLPYDNIKPSQWLRAIAPDPFQAELEDQIPAPGTQIQSNLISPNLFAYNGLIFSPKTNNPSDLASGPFMFANNAMSAWQNSLQSPPNLSRENREALANGSVERGAKVFQDAGCVSCHTPPFFSDNLIHPIDEIGTNSARAESRLSLNNLLVPTKLYTFNTPVPIPANAEVIDVPTEGISESPTTLPKGLLPNGGYNTPSLIGLYLTAPYLHDGGVAVGKDALKINNDGSYAIVDPATTNPPNQWGLTGTLARFDETPNGQLDISKRILPDSANSLRALLDRQLRGWVIQANEANLGLRISNLDGRGHNFYVDPSTGFSYSQQSDLVNFLLALDEDPAHFWPRSARE</sequence>
<dbReference type="STRING" id="65393.PCC7424_0153"/>
<dbReference type="InterPro" id="IPR051395">
    <property type="entry name" value="Cytochrome_c_Peroxidase/MauG"/>
</dbReference>
<keyword evidence="7" id="KW-0472">Membrane</keyword>
<dbReference type="GO" id="GO:0020037">
    <property type="term" value="F:heme binding"/>
    <property type="evidence" value="ECO:0007669"/>
    <property type="project" value="InterPro"/>
</dbReference>
<dbReference type="Gene3D" id="1.10.760.10">
    <property type="entry name" value="Cytochrome c-like domain"/>
    <property type="match status" value="1"/>
</dbReference>
<keyword evidence="7" id="KW-0812">Transmembrane</keyword>
<evidence type="ECO:0000259" key="8">
    <source>
        <dbReference type="PROSITE" id="PS51007"/>
    </source>
</evidence>
<dbReference type="PROSITE" id="PS51007">
    <property type="entry name" value="CYTC"/>
    <property type="match status" value="1"/>
</dbReference>
<keyword evidence="1 6" id="KW-0349">Heme</keyword>
<dbReference type="PANTHER" id="PTHR30600:SF10">
    <property type="entry name" value="BLL6722 PROTEIN"/>
    <property type="match status" value="1"/>
</dbReference>
<keyword evidence="3" id="KW-0732">Signal</keyword>
<evidence type="ECO:0000313" key="10">
    <source>
        <dbReference type="Proteomes" id="UP000002384"/>
    </source>
</evidence>
<dbReference type="EMBL" id="CP001291">
    <property type="protein sequence ID" value="ACK68623.1"/>
    <property type="molecule type" value="Genomic_DNA"/>
</dbReference>
<feature type="domain" description="Cytochrome c" evidence="8">
    <location>
        <begin position="460"/>
        <end position="644"/>
    </location>
</feature>
<reference evidence="10" key="1">
    <citation type="journal article" date="2011" name="MBio">
        <title>Novel metabolic attributes of the genus Cyanothece, comprising a group of unicellular nitrogen-fixing Cyanobacteria.</title>
        <authorList>
            <person name="Bandyopadhyay A."/>
            <person name="Elvitigala T."/>
            <person name="Welsh E."/>
            <person name="Stockel J."/>
            <person name="Liberton M."/>
            <person name="Min H."/>
            <person name="Sherman L.A."/>
            <person name="Pakrasi H.B."/>
        </authorList>
    </citation>
    <scope>NUCLEOTIDE SEQUENCE [LARGE SCALE GENOMIC DNA]</scope>
    <source>
        <strain evidence="10">PCC 7424</strain>
    </source>
</reference>
<name>B7K9E0_GLOC7</name>
<feature type="transmembrane region" description="Helical" evidence="7">
    <location>
        <begin position="7"/>
        <end position="27"/>
    </location>
</feature>
<evidence type="ECO:0000256" key="5">
    <source>
        <dbReference type="ARBA" id="ARBA00023004"/>
    </source>
</evidence>
<evidence type="ECO:0000256" key="6">
    <source>
        <dbReference type="PROSITE-ProRule" id="PRU00433"/>
    </source>
</evidence>
<organism evidence="9 10">
    <name type="scientific">Gloeothece citriformis (strain PCC 7424)</name>
    <name type="common">Cyanothece sp. (strain PCC 7424)</name>
    <dbReference type="NCBI Taxonomy" id="65393"/>
    <lineage>
        <taxon>Bacteria</taxon>
        <taxon>Bacillati</taxon>
        <taxon>Cyanobacteriota</taxon>
        <taxon>Cyanophyceae</taxon>
        <taxon>Oscillatoriophycideae</taxon>
        <taxon>Chroococcales</taxon>
        <taxon>Aphanothecaceae</taxon>
        <taxon>Gloeothece</taxon>
        <taxon>Gloeothece citriformis</taxon>
    </lineage>
</organism>
<evidence type="ECO:0000256" key="4">
    <source>
        <dbReference type="ARBA" id="ARBA00023002"/>
    </source>
</evidence>
<dbReference type="eggNOG" id="COG1858">
    <property type="taxonomic scope" value="Bacteria"/>
</dbReference>
<dbReference type="RefSeq" id="WP_012597573.1">
    <property type="nucleotide sequence ID" value="NC_011729.1"/>
</dbReference>
<dbReference type="SUPFAM" id="SSF46626">
    <property type="entry name" value="Cytochrome c"/>
    <property type="match status" value="1"/>
</dbReference>
<accession>B7K9E0</accession>
<dbReference type="GO" id="GO:0009055">
    <property type="term" value="F:electron transfer activity"/>
    <property type="evidence" value="ECO:0007669"/>
    <property type="project" value="InterPro"/>
</dbReference>
<dbReference type="AlphaFoldDB" id="B7K9E0"/>
<evidence type="ECO:0000256" key="2">
    <source>
        <dbReference type="ARBA" id="ARBA00022723"/>
    </source>
</evidence>
<dbReference type="Proteomes" id="UP000002384">
    <property type="component" value="Chromosome"/>
</dbReference>